<feature type="domain" description="Secretin/TonB short N-terminal" evidence="17">
    <location>
        <begin position="75"/>
        <end position="126"/>
    </location>
</feature>
<dbReference type="NCBIfam" id="TIGR01783">
    <property type="entry name" value="TonB-siderophor"/>
    <property type="match status" value="1"/>
</dbReference>
<protein>
    <submittedName>
        <fullName evidence="18">TonB-dependent receptor</fullName>
    </submittedName>
</protein>
<keyword evidence="8" id="KW-0408">Iron</keyword>
<dbReference type="InterPro" id="IPR010105">
    <property type="entry name" value="TonB_sidphr_rcpt"/>
</dbReference>
<evidence type="ECO:0000259" key="17">
    <source>
        <dbReference type="SMART" id="SM00965"/>
    </source>
</evidence>
<keyword evidence="7" id="KW-0732">Signal</keyword>
<keyword evidence="10 16" id="KW-0798">TonB box</keyword>
<comment type="subcellular location">
    <subcellularLocation>
        <location evidence="1 14">Cell outer membrane</location>
        <topology evidence="1 14">Multi-pass membrane protein</topology>
    </subcellularLocation>
</comment>
<dbReference type="Pfam" id="PF00593">
    <property type="entry name" value="TonB_dep_Rec_b-barrel"/>
    <property type="match status" value="1"/>
</dbReference>
<dbReference type="Pfam" id="PF07660">
    <property type="entry name" value="STN"/>
    <property type="match status" value="1"/>
</dbReference>
<keyword evidence="3 14" id="KW-0813">Transport</keyword>
<reference evidence="18 19" key="1">
    <citation type="submission" date="2019-06" db="EMBL/GenBank/DDBJ databases">
        <title>Genome sequence of Janthinobacterium lividum UCD_MED1.</title>
        <authorList>
            <person name="De Leon M.E."/>
            <person name="Jospin G."/>
        </authorList>
    </citation>
    <scope>NUCLEOTIDE SEQUENCE [LARGE SCALE GENOMIC DNA]</scope>
    <source>
        <strain evidence="18 19">UCD_MED1</strain>
    </source>
</reference>
<evidence type="ECO:0000256" key="10">
    <source>
        <dbReference type="ARBA" id="ARBA00023077"/>
    </source>
</evidence>
<evidence type="ECO:0000256" key="2">
    <source>
        <dbReference type="ARBA" id="ARBA00009810"/>
    </source>
</evidence>
<dbReference type="RefSeq" id="WP_139092218.1">
    <property type="nucleotide sequence ID" value="NZ_VDGE01000012.1"/>
</dbReference>
<dbReference type="EMBL" id="VDGE01000012">
    <property type="protein sequence ID" value="TNC73578.1"/>
    <property type="molecule type" value="Genomic_DNA"/>
</dbReference>
<comment type="similarity">
    <text evidence="2 14 16">Belongs to the TonB-dependent receptor family.</text>
</comment>
<dbReference type="Gene3D" id="2.170.130.10">
    <property type="entry name" value="TonB-dependent receptor, plug domain"/>
    <property type="match status" value="1"/>
</dbReference>
<dbReference type="SMART" id="SM00965">
    <property type="entry name" value="STN"/>
    <property type="match status" value="1"/>
</dbReference>
<dbReference type="SUPFAM" id="SSF56935">
    <property type="entry name" value="Porins"/>
    <property type="match status" value="1"/>
</dbReference>
<dbReference type="GO" id="GO:0015891">
    <property type="term" value="P:siderophore transport"/>
    <property type="evidence" value="ECO:0007669"/>
    <property type="project" value="InterPro"/>
</dbReference>
<evidence type="ECO:0000313" key="19">
    <source>
        <dbReference type="Proteomes" id="UP000305681"/>
    </source>
</evidence>
<comment type="caution">
    <text evidence="18">The sequence shown here is derived from an EMBL/GenBank/DDBJ whole genome shotgun (WGS) entry which is preliminary data.</text>
</comment>
<dbReference type="Gene3D" id="2.40.170.20">
    <property type="entry name" value="TonB-dependent receptor, beta-barrel domain"/>
    <property type="match status" value="1"/>
</dbReference>
<dbReference type="GO" id="GO:0009279">
    <property type="term" value="C:cell outer membrane"/>
    <property type="evidence" value="ECO:0007669"/>
    <property type="project" value="UniProtKB-SubCell"/>
</dbReference>
<dbReference type="CDD" id="cd01347">
    <property type="entry name" value="ligand_gated_channel"/>
    <property type="match status" value="1"/>
</dbReference>
<dbReference type="PROSITE" id="PS52016">
    <property type="entry name" value="TONB_DEPENDENT_REC_3"/>
    <property type="match status" value="1"/>
</dbReference>
<dbReference type="InterPro" id="IPR011662">
    <property type="entry name" value="Secretin/TonB_short_N"/>
</dbReference>
<evidence type="ECO:0000313" key="18">
    <source>
        <dbReference type="EMBL" id="TNC73578.1"/>
    </source>
</evidence>
<dbReference type="GO" id="GO:0038023">
    <property type="term" value="F:signaling receptor activity"/>
    <property type="evidence" value="ECO:0007669"/>
    <property type="project" value="InterPro"/>
</dbReference>
<evidence type="ECO:0000256" key="1">
    <source>
        <dbReference type="ARBA" id="ARBA00004571"/>
    </source>
</evidence>
<evidence type="ECO:0000256" key="11">
    <source>
        <dbReference type="ARBA" id="ARBA00023136"/>
    </source>
</evidence>
<evidence type="ECO:0000256" key="13">
    <source>
        <dbReference type="ARBA" id="ARBA00023237"/>
    </source>
</evidence>
<evidence type="ECO:0000256" key="12">
    <source>
        <dbReference type="ARBA" id="ARBA00023170"/>
    </source>
</evidence>
<keyword evidence="4 14" id="KW-1134">Transmembrane beta strand</keyword>
<evidence type="ECO:0000256" key="5">
    <source>
        <dbReference type="ARBA" id="ARBA00022496"/>
    </source>
</evidence>
<keyword evidence="12 18" id="KW-0675">Receptor</keyword>
<keyword evidence="9" id="KW-0406">Ion transport</keyword>
<sequence length="817" mass="86896">MTHRMATRHLPALNLSRIATAVQLALITGLTVGALGVAAPPAFAQAGAGPARQAFSVPAGALGSALNIFAAEAGVELTVEASLLQGKNSAGLSGSYSVPEGFYELLRGHGLQAVREGNGSYTVRREAAHSAAAEAAATMPAVTVWGKGNTVTDAYAGGQVASGGRVGFLGDKDFMETPFNTISYTDKFIEDRQARDITDVISATDPTVFSSGMTGIIGENYSIRGFSSNIGDVAFGGLYGISPYYRTSPEMFERIEVLKGPSALLNGMPPGGSVGGSINLVPKRAGDTPLARVTASYMSDAQWGGHVDLGQRFGEHKQFGIRVNGVYRDGEGAIDHQKKKTKLVSVGLDWRGNGARLSADLYHSEDRADGLNRGVNLAPGLPVPRPPKAETLLNPSWAFYDTKDKGAMLRGELDLNGQVMAYAAVGASRADYQSTGAYLIQVFNMAGDYRTNLADLGFDVEKQSAEAGLRGKLRTGDIGHQWAVNATYYHHTDKQYGRRNTLAKDWITNIYNPVWGPATRFEAPQISKAELRLASIGLVDTLSFAQDTVQLTVGLRRQEVLSDNFNIKTGARTSRYDEGATTPAVALLVKASQTISLYGNYIEGLSQGATAPLTAANSGEVFAPYKSKQAELGFKVDLGEFAHTVSMYEIKRPSNYVDPVSNIFSFGGEQRNRGIDWGFFGSPLRDVRLMGGVAYVDPVLSKTPGGANQGKQATGVPKLQAKLGVEWDTPAIPGVTLTANATAASKQYINADNSMSVPGRTVFDLGARYATKAAGRPLTVRASVTNVGNKAYWALPQWTSLGLGAPRTVMLSVTTEF</sequence>
<evidence type="ECO:0000256" key="14">
    <source>
        <dbReference type="PROSITE-ProRule" id="PRU01360"/>
    </source>
</evidence>
<dbReference type="Pfam" id="PF07715">
    <property type="entry name" value="Plug"/>
    <property type="match status" value="1"/>
</dbReference>
<evidence type="ECO:0000256" key="15">
    <source>
        <dbReference type="PROSITE-ProRule" id="PRU10144"/>
    </source>
</evidence>
<dbReference type="InterPro" id="IPR010917">
    <property type="entry name" value="TonB_rcpt_CS"/>
</dbReference>
<dbReference type="InterPro" id="IPR037066">
    <property type="entry name" value="Plug_dom_sf"/>
</dbReference>
<dbReference type="Gene3D" id="3.55.50.30">
    <property type="match status" value="1"/>
</dbReference>
<gene>
    <name evidence="18" type="ORF">FHI69_23590</name>
</gene>
<evidence type="ECO:0000256" key="7">
    <source>
        <dbReference type="ARBA" id="ARBA00022729"/>
    </source>
</evidence>
<proteinExistence type="inferred from homology"/>
<evidence type="ECO:0000256" key="6">
    <source>
        <dbReference type="ARBA" id="ARBA00022692"/>
    </source>
</evidence>
<keyword evidence="11 14" id="KW-0472">Membrane</keyword>
<dbReference type="AlphaFoldDB" id="A0A5C4NJL4"/>
<dbReference type="GO" id="GO:0015344">
    <property type="term" value="F:siderophore uptake transmembrane transporter activity"/>
    <property type="evidence" value="ECO:0007669"/>
    <property type="project" value="TreeGrafter"/>
</dbReference>
<evidence type="ECO:0000256" key="9">
    <source>
        <dbReference type="ARBA" id="ARBA00023065"/>
    </source>
</evidence>
<dbReference type="InterPro" id="IPR000531">
    <property type="entry name" value="Beta-barrel_TonB"/>
</dbReference>
<keyword evidence="13 14" id="KW-0998">Cell outer membrane</keyword>
<feature type="short sequence motif" description="TonB C-terminal box" evidence="15">
    <location>
        <begin position="800"/>
        <end position="817"/>
    </location>
</feature>
<name>A0A5C4NJL4_9BURK</name>
<dbReference type="Proteomes" id="UP000305681">
    <property type="component" value="Unassembled WGS sequence"/>
</dbReference>
<dbReference type="PANTHER" id="PTHR32552:SF82">
    <property type="entry name" value="FCUA PROTEIN"/>
    <property type="match status" value="1"/>
</dbReference>
<dbReference type="InterPro" id="IPR012910">
    <property type="entry name" value="Plug_dom"/>
</dbReference>
<accession>A0A5C4NJL4</accession>
<dbReference type="PANTHER" id="PTHR32552">
    <property type="entry name" value="FERRICHROME IRON RECEPTOR-RELATED"/>
    <property type="match status" value="1"/>
</dbReference>
<dbReference type="InterPro" id="IPR036942">
    <property type="entry name" value="Beta-barrel_TonB_sf"/>
</dbReference>
<dbReference type="InterPro" id="IPR039426">
    <property type="entry name" value="TonB-dep_rcpt-like"/>
</dbReference>
<dbReference type="PROSITE" id="PS01156">
    <property type="entry name" value="TONB_DEPENDENT_REC_2"/>
    <property type="match status" value="1"/>
</dbReference>
<evidence type="ECO:0000256" key="16">
    <source>
        <dbReference type="RuleBase" id="RU003357"/>
    </source>
</evidence>
<organism evidence="18 19">
    <name type="scientific">Janthinobacterium lividum</name>
    <dbReference type="NCBI Taxonomy" id="29581"/>
    <lineage>
        <taxon>Bacteria</taxon>
        <taxon>Pseudomonadati</taxon>
        <taxon>Pseudomonadota</taxon>
        <taxon>Betaproteobacteria</taxon>
        <taxon>Burkholderiales</taxon>
        <taxon>Oxalobacteraceae</taxon>
        <taxon>Janthinobacterium</taxon>
    </lineage>
</organism>
<evidence type="ECO:0000256" key="8">
    <source>
        <dbReference type="ARBA" id="ARBA00023004"/>
    </source>
</evidence>
<evidence type="ECO:0000256" key="3">
    <source>
        <dbReference type="ARBA" id="ARBA00022448"/>
    </source>
</evidence>
<evidence type="ECO:0000256" key="4">
    <source>
        <dbReference type="ARBA" id="ARBA00022452"/>
    </source>
</evidence>
<keyword evidence="5" id="KW-0410">Iron transport</keyword>
<keyword evidence="6 14" id="KW-0812">Transmembrane</keyword>